<comment type="subcellular location">
    <subcellularLocation>
        <location evidence="1">Cell envelope</location>
    </subcellularLocation>
</comment>
<gene>
    <name evidence="6" type="ORF">SAMN05421823_11138</name>
</gene>
<dbReference type="InterPro" id="IPR017937">
    <property type="entry name" value="Thioredoxin_CS"/>
</dbReference>
<reference evidence="6 7" key="1">
    <citation type="submission" date="2016-10" db="EMBL/GenBank/DDBJ databases">
        <authorList>
            <person name="de Groot N.N."/>
        </authorList>
    </citation>
    <scope>NUCLEOTIDE SEQUENCE [LARGE SCALE GENOMIC DNA]</scope>
    <source>
        <strain evidence="6 7">DSM 25186</strain>
    </source>
</reference>
<dbReference type="Pfam" id="PF08534">
    <property type="entry name" value="Redoxin"/>
    <property type="match status" value="1"/>
</dbReference>
<organism evidence="6 7">
    <name type="scientific">Catalinimonas alkaloidigena</name>
    <dbReference type="NCBI Taxonomy" id="1075417"/>
    <lineage>
        <taxon>Bacteria</taxon>
        <taxon>Pseudomonadati</taxon>
        <taxon>Bacteroidota</taxon>
        <taxon>Cytophagia</taxon>
        <taxon>Cytophagales</taxon>
        <taxon>Catalimonadaceae</taxon>
        <taxon>Catalinimonas</taxon>
    </lineage>
</organism>
<dbReference type="PANTHER" id="PTHR43640">
    <property type="entry name" value="OS07G0260300 PROTEIN"/>
    <property type="match status" value="1"/>
</dbReference>
<dbReference type="PANTHER" id="PTHR43640:SF1">
    <property type="entry name" value="THIOREDOXIN-DEPENDENT PEROXIREDOXIN"/>
    <property type="match status" value="1"/>
</dbReference>
<evidence type="ECO:0000259" key="5">
    <source>
        <dbReference type="PROSITE" id="PS51352"/>
    </source>
</evidence>
<dbReference type="CDD" id="cd02966">
    <property type="entry name" value="TlpA_like_family"/>
    <property type="match status" value="1"/>
</dbReference>
<dbReference type="Pfam" id="PF00578">
    <property type="entry name" value="AhpC-TSA"/>
    <property type="match status" value="1"/>
</dbReference>
<keyword evidence="3" id="KW-0676">Redox-active center</keyword>
<feature type="signal peptide" evidence="4">
    <location>
        <begin position="1"/>
        <end position="24"/>
    </location>
</feature>
<dbReference type="InterPro" id="IPR013740">
    <property type="entry name" value="Redoxin"/>
</dbReference>
<dbReference type="Proteomes" id="UP000198510">
    <property type="component" value="Unassembled WGS sequence"/>
</dbReference>
<dbReference type="InterPro" id="IPR013766">
    <property type="entry name" value="Thioredoxin_domain"/>
</dbReference>
<protein>
    <submittedName>
        <fullName evidence="6">Peroxiredoxin</fullName>
    </submittedName>
</protein>
<evidence type="ECO:0000256" key="2">
    <source>
        <dbReference type="ARBA" id="ARBA00022748"/>
    </source>
</evidence>
<dbReference type="GO" id="GO:0030313">
    <property type="term" value="C:cell envelope"/>
    <property type="evidence" value="ECO:0007669"/>
    <property type="project" value="UniProtKB-SubCell"/>
</dbReference>
<keyword evidence="7" id="KW-1185">Reference proteome</keyword>
<evidence type="ECO:0000256" key="3">
    <source>
        <dbReference type="ARBA" id="ARBA00023284"/>
    </source>
</evidence>
<dbReference type="OrthoDB" id="9809746at2"/>
<feature type="chain" id="PRO_5011438534" evidence="4">
    <location>
        <begin position="25"/>
        <end position="402"/>
    </location>
</feature>
<evidence type="ECO:0000256" key="1">
    <source>
        <dbReference type="ARBA" id="ARBA00004196"/>
    </source>
</evidence>
<name>A0A1G9R4Z4_9BACT</name>
<feature type="domain" description="Thioredoxin" evidence="5">
    <location>
        <begin position="58"/>
        <end position="221"/>
    </location>
</feature>
<dbReference type="CDD" id="cd02969">
    <property type="entry name" value="PRX_like1"/>
    <property type="match status" value="1"/>
</dbReference>
<dbReference type="InterPro" id="IPR000866">
    <property type="entry name" value="AhpC/TSA"/>
</dbReference>
<evidence type="ECO:0000256" key="4">
    <source>
        <dbReference type="SAM" id="SignalP"/>
    </source>
</evidence>
<keyword evidence="2" id="KW-0201">Cytochrome c-type biogenesis</keyword>
<dbReference type="InterPro" id="IPR036249">
    <property type="entry name" value="Thioredoxin-like_sf"/>
</dbReference>
<accession>A0A1G9R4Z4</accession>
<dbReference type="PROSITE" id="PS51352">
    <property type="entry name" value="THIOREDOXIN_2"/>
    <property type="match status" value="2"/>
</dbReference>
<dbReference type="GO" id="GO:0016491">
    <property type="term" value="F:oxidoreductase activity"/>
    <property type="evidence" value="ECO:0007669"/>
    <property type="project" value="InterPro"/>
</dbReference>
<dbReference type="SUPFAM" id="SSF52833">
    <property type="entry name" value="Thioredoxin-like"/>
    <property type="match status" value="2"/>
</dbReference>
<dbReference type="GO" id="GO:0016209">
    <property type="term" value="F:antioxidant activity"/>
    <property type="evidence" value="ECO:0007669"/>
    <property type="project" value="InterPro"/>
</dbReference>
<dbReference type="AlphaFoldDB" id="A0A1G9R4Z4"/>
<dbReference type="Gene3D" id="3.40.30.10">
    <property type="entry name" value="Glutaredoxin"/>
    <property type="match status" value="2"/>
</dbReference>
<dbReference type="PROSITE" id="PS00194">
    <property type="entry name" value="THIOREDOXIN_1"/>
    <property type="match status" value="1"/>
</dbReference>
<feature type="domain" description="Thioredoxin" evidence="5">
    <location>
        <begin position="249"/>
        <end position="397"/>
    </location>
</feature>
<dbReference type="PROSITE" id="PS51257">
    <property type="entry name" value="PROKAR_LIPOPROTEIN"/>
    <property type="match status" value="1"/>
</dbReference>
<keyword evidence="4" id="KW-0732">Signal</keyword>
<dbReference type="STRING" id="1075417.SAMN05421823_11138"/>
<proteinExistence type="predicted"/>
<sequence length="402" mass="45180">MIRYSTPFLLAALLSACQSGQDTADTSASAPDSSNVTLASQEIKVNPQLVHKTDVKTLELGASAPDFKLPGVDGKYHTLAEYQDAPVLAVIFTCNHCPTAQAYEERIKQLVTDYQSKGVQVIAISPNSPLALLYDELGYTDLGDTYEDMKMRAEDEDFNFPYLYDGDHQAVSIAYGPVATPHAFVFDKDRKLRYVGRLDASEKPGTAQAEDIRAALDDLLAGRDVANPQTKTFGCSTKWAWKNDMKEKVYNEWDAQEVTLETIDEAGIQQLLKNDTDKLRLINVWATWCGPCVVEYPEFVVMERMYNDRPFEFISISADKPEQKDKALKFLQKEHSAVENYIFDKDDKYALMEAVDPDWAGALPYTVLVEPGGKRVYSQQGSIDPLELRRLIVNHPLIGRYY</sequence>
<evidence type="ECO:0000313" key="6">
    <source>
        <dbReference type="EMBL" id="SDM18349.1"/>
    </source>
</evidence>
<evidence type="ECO:0000313" key="7">
    <source>
        <dbReference type="Proteomes" id="UP000198510"/>
    </source>
</evidence>
<dbReference type="EMBL" id="FNFO01000011">
    <property type="protein sequence ID" value="SDM18349.1"/>
    <property type="molecule type" value="Genomic_DNA"/>
</dbReference>
<dbReference type="RefSeq" id="WP_089686524.1">
    <property type="nucleotide sequence ID" value="NZ_FNFO01000011.1"/>
</dbReference>
<dbReference type="GO" id="GO:0017004">
    <property type="term" value="P:cytochrome complex assembly"/>
    <property type="evidence" value="ECO:0007669"/>
    <property type="project" value="UniProtKB-KW"/>
</dbReference>
<dbReference type="InterPro" id="IPR047262">
    <property type="entry name" value="PRX-like1"/>
</dbReference>